<proteinExistence type="predicted"/>
<reference evidence="1 2" key="1">
    <citation type="journal article" date="2019" name="Nat. Ecol. Evol.">
        <title>Megaphylogeny resolves global patterns of mushroom evolution.</title>
        <authorList>
            <person name="Varga T."/>
            <person name="Krizsan K."/>
            <person name="Foldi C."/>
            <person name="Dima B."/>
            <person name="Sanchez-Garcia M."/>
            <person name="Sanchez-Ramirez S."/>
            <person name="Szollosi G.J."/>
            <person name="Szarkandi J.G."/>
            <person name="Papp V."/>
            <person name="Albert L."/>
            <person name="Andreopoulos W."/>
            <person name="Angelini C."/>
            <person name="Antonin V."/>
            <person name="Barry K.W."/>
            <person name="Bougher N.L."/>
            <person name="Buchanan P."/>
            <person name="Buyck B."/>
            <person name="Bense V."/>
            <person name="Catcheside P."/>
            <person name="Chovatia M."/>
            <person name="Cooper J."/>
            <person name="Damon W."/>
            <person name="Desjardin D."/>
            <person name="Finy P."/>
            <person name="Geml J."/>
            <person name="Haridas S."/>
            <person name="Hughes K."/>
            <person name="Justo A."/>
            <person name="Karasinski D."/>
            <person name="Kautmanova I."/>
            <person name="Kiss B."/>
            <person name="Kocsube S."/>
            <person name="Kotiranta H."/>
            <person name="LaButti K.M."/>
            <person name="Lechner B.E."/>
            <person name="Liimatainen K."/>
            <person name="Lipzen A."/>
            <person name="Lukacs Z."/>
            <person name="Mihaltcheva S."/>
            <person name="Morgado L.N."/>
            <person name="Niskanen T."/>
            <person name="Noordeloos M.E."/>
            <person name="Ohm R.A."/>
            <person name="Ortiz-Santana B."/>
            <person name="Ovrebo C."/>
            <person name="Racz N."/>
            <person name="Riley R."/>
            <person name="Savchenko A."/>
            <person name="Shiryaev A."/>
            <person name="Soop K."/>
            <person name="Spirin V."/>
            <person name="Szebenyi C."/>
            <person name="Tomsovsky M."/>
            <person name="Tulloss R.E."/>
            <person name="Uehling J."/>
            <person name="Grigoriev I.V."/>
            <person name="Vagvolgyi C."/>
            <person name="Papp T."/>
            <person name="Martin F.M."/>
            <person name="Miettinen O."/>
            <person name="Hibbett D.S."/>
            <person name="Nagy L.G."/>
        </authorList>
    </citation>
    <scope>NUCLEOTIDE SEQUENCE [LARGE SCALE GENOMIC DNA]</scope>
    <source>
        <strain evidence="1 2">NL-1719</strain>
    </source>
</reference>
<organism evidence="1 2">
    <name type="scientific">Pluteus cervinus</name>
    <dbReference type="NCBI Taxonomy" id="181527"/>
    <lineage>
        <taxon>Eukaryota</taxon>
        <taxon>Fungi</taxon>
        <taxon>Dikarya</taxon>
        <taxon>Basidiomycota</taxon>
        <taxon>Agaricomycotina</taxon>
        <taxon>Agaricomycetes</taxon>
        <taxon>Agaricomycetidae</taxon>
        <taxon>Agaricales</taxon>
        <taxon>Pluteineae</taxon>
        <taxon>Pluteaceae</taxon>
        <taxon>Pluteus</taxon>
    </lineage>
</organism>
<gene>
    <name evidence="1" type="ORF">BDN72DRAFT_961427</name>
</gene>
<keyword evidence="2" id="KW-1185">Reference proteome</keyword>
<dbReference type="Proteomes" id="UP000308600">
    <property type="component" value="Unassembled WGS sequence"/>
</dbReference>
<protein>
    <submittedName>
        <fullName evidence="1">Uncharacterized protein</fullName>
    </submittedName>
</protein>
<dbReference type="EMBL" id="ML208391">
    <property type="protein sequence ID" value="TFK66902.1"/>
    <property type="molecule type" value="Genomic_DNA"/>
</dbReference>
<evidence type="ECO:0000313" key="2">
    <source>
        <dbReference type="Proteomes" id="UP000308600"/>
    </source>
</evidence>
<sequence>MDSGIPLVPVLPPELERIIFLHAVHNDIKNVRNYLVVAKRVRDWLMRAVFEVMILHPTCPKEFSLDELKKYGHHVQHLLLYTWNNPITAAEYLTSCPNIVDLALWIGMYTSDTIQALSHLPLKRLSIDLPQLSEPHIYILTPELITVFSNVTHLDIANAISVWAHCEALVHFRVLTHLAVFSSTEVDIFRMILDRVEGLKVVIWLSGSDLGVDREETPEGIPGEIQDDRVVGLECSYVEDWEDGARGEEDMWTIAEKIVEARWAQNP</sequence>
<accession>A0ACD3AN28</accession>
<name>A0ACD3AN28_9AGAR</name>
<evidence type="ECO:0000313" key="1">
    <source>
        <dbReference type="EMBL" id="TFK66902.1"/>
    </source>
</evidence>